<dbReference type="Pfam" id="PF03649">
    <property type="entry name" value="UPF0014"/>
    <property type="match status" value="1"/>
</dbReference>
<keyword evidence="3 6" id="KW-0812">Transmembrane</keyword>
<keyword evidence="8" id="KW-1185">Reference proteome</keyword>
<dbReference type="EMBL" id="JAWJZB010000005">
    <property type="protein sequence ID" value="MDV5088168.1"/>
    <property type="molecule type" value="Genomic_DNA"/>
</dbReference>
<protein>
    <submittedName>
        <fullName evidence="7">Iron export ABC transporter permease subunit FetB</fullName>
    </submittedName>
</protein>
<feature type="transmembrane region" description="Helical" evidence="6">
    <location>
        <begin position="123"/>
        <end position="143"/>
    </location>
</feature>
<evidence type="ECO:0000256" key="6">
    <source>
        <dbReference type="SAM" id="Phobius"/>
    </source>
</evidence>
<keyword evidence="4 6" id="KW-1133">Transmembrane helix</keyword>
<feature type="transmembrane region" description="Helical" evidence="6">
    <location>
        <begin position="6"/>
        <end position="25"/>
    </location>
</feature>
<evidence type="ECO:0000313" key="7">
    <source>
        <dbReference type="EMBL" id="MDV5088168.1"/>
    </source>
</evidence>
<name>A0ABU3Z8D0_9FIRM</name>
<feature type="transmembrane region" description="Helical" evidence="6">
    <location>
        <begin position="37"/>
        <end position="59"/>
    </location>
</feature>
<feature type="transmembrane region" description="Helical" evidence="6">
    <location>
        <begin position="193"/>
        <end position="212"/>
    </location>
</feature>
<dbReference type="PANTHER" id="PTHR30028:SF0">
    <property type="entry name" value="PROTEIN ALUMINUM SENSITIVE 3"/>
    <property type="match status" value="1"/>
</dbReference>
<keyword evidence="5 6" id="KW-0472">Membrane</keyword>
<dbReference type="PANTHER" id="PTHR30028">
    <property type="entry name" value="UPF0014 INNER MEMBRANE PROTEIN YBBM-RELATED"/>
    <property type="match status" value="1"/>
</dbReference>
<dbReference type="InterPro" id="IPR005226">
    <property type="entry name" value="UPF0014_fam"/>
</dbReference>
<reference evidence="7 8" key="1">
    <citation type="submission" date="2023-10" db="EMBL/GenBank/DDBJ databases">
        <title>Veillonella sp. nov., isolated from a pig farm feces dump.</title>
        <authorList>
            <person name="Chang Y.-H."/>
        </authorList>
    </citation>
    <scope>NUCLEOTIDE SEQUENCE [LARGE SCALE GENOMIC DNA]</scope>
    <source>
        <strain evidence="7 8">YH-vei2233</strain>
    </source>
</reference>
<feature type="transmembrane region" description="Helical" evidence="6">
    <location>
        <begin position="95"/>
        <end position="117"/>
    </location>
</feature>
<organism evidence="7 8">
    <name type="scientific">Veillonella absiana</name>
    <dbReference type="NCBI Taxonomy" id="3079305"/>
    <lineage>
        <taxon>Bacteria</taxon>
        <taxon>Bacillati</taxon>
        <taxon>Bacillota</taxon>
        <taxon>Negativicutes</taxon>
        <taxon>Veillonellales</taxon>
        <taxon>Veillonellaceae</taxon>
        <taxon>Veillonella</taxon>
    </lineage>
</organism>
<evidence type="ECO:0000256" key="2">
    <source>
        <dbReference type="ARBA" id="ARBA00005268"/>
    </source>
</evidence>
<dbReference type="Proteomes" id="UP001272515">
    <property type="component" value="Unassembled WGS sequence"/>
</dbReference>
<comment type="caution">
    <text evidence="7">The sequence shown here is derived from an EMBL/GenBank/DDBJ whole genome shotgun (WGS) entry which is preliminary data.</text>
</comment>
<gene>
    <name evidence="7" type="primary">fetB</name>
    <name evidence="7" type="ORF">RVY80_04815</name>
</gene>
<evidence type="ECO:0000256" key="5">
    <source>
        <dbReference type="ARBA" id="ARBA00023136"/>
    </source>
</evidence>
<evidence type="ECO:0000256" key="3">
    <source>
        <dbReference type="ARBA" id="ARBA00022692"/>
    </source>
</evidence>
<feature type="transmembrane region" description="Helical" evidence="6">
    <location>
        <begin position="218"/>
        <end position="242"/>
    </location>
</feature>
<dbReference type="RefSeq" id="WP_295193363.1">
    <property type="nucleotide sequence ID" value="NZ_JAWJZA010000004.1"/>
</dbReference>
<sequence length="254" mass="27805">MENFHAISFENLLLASSLVLITLLFSYRQHLHLEKDIIISALRATVQLVIMGYILNYLFSFKHPLFTLGVLLVMMGNASYNAAKRGRGIKNVQAISFVAIAVGATITLSILVLSGILQFNAYQMIPVGGMVISGGMIAIGLCYRQMLNSFQSRHQEVEIKLALGATVKEASMDILRDAIKTGIQPTIDSAKTLGIVSLPGMMTGLILAGLPPVEAIKYQIMVTFMSLATTSMASFIACYLAYKGFFNERQQLEK</sequence>
<evidence type="ECO:0000256" key="4">
    <source>
        <dbReference type="ARBA" id="ARBA00022989"/>
    </source>
</evidence>
<proteinExistence type="inferred from homology"/>
<evidence type="ECO:0000313" key="8">
    <source>
        <dbReference type="Proteomes" id="UP001272515"/>
    </source>
</evidence>
<accession>A0ABU3Z8D0</accession>
<comment type="similarity">
    <text evidence="2">Belongs to the UPF0014 family.</text>
</comment>
<comment type="subcellular location">
    <subcellularLocation>
        <location evidence="1">Membrane</location>
        <topology evidence="1">Multi-pass membrane protein</topology>
    </subcellularLocation>
</comment>
<feature type="transmembrane region" description="Helical" evidence="6">
    <location>
        <begin position="65"/>
        <end position="83"/>
    </location>
</feature>
<evidence type="ECO:0000256" key="1">
    <source>
        <dbReference type="ARBA" id="ARBA00004141"/>
    </source>
</evidence>